<proteinExistence type="predicted"/>
<name>A0ABT2U8C6_9BACL</name>
<reference evidence="7 8" key="1">
    <citation type="submission" date="2022-09" db="EMBL/GenBank/DDBJ databases">
        <authorList>
            <person name="Han X.L."/>
            <person name="Wang Q."/>
            <person name="Lu T."/>
        </authorList>
    </citation>
    <scope>NUCLEOTIDE SEQUENCE [LARGE SCALE GENOMIC DNA]</scope>
    <source>
        <strain evidence="7 8">WQ 127069</strain>
    </source>
</reference>
<keyword evidence="5" id="KW-0449">Lipoprotein</keyword>
<dbReference type="CDD" id="cd13580">
    <property type="entry name" value="PBP2_AlgQ_like_1"/>
    <property type="match status" value="1"/>
</dbReference>
<keyword evidence="2 6" id="KW-0732">Signal</keyword>
<comment type="caution">
    <text evidence="7">The sequence shown here is derived from an EMBL/GenBank/DDBJ whole genome shotgun (WGS) entry which is preliminary data.</text>
</comment>
<keyword evidence="8" id="KW-1185">Reference proteome</keyword>
<dbReference type="EMBL" id="JAOQIO010000007">
    <property type="protein sequence ID" value="MCU6790883.1"/>
    <property type="molecule type" value="Genomic_DNA"/>
</dbReference>
<dbReference type="Gene3D" id="3.40.190.10">
    <property type="entry name" value="Periplasmic binding protein-like II"/>
    <property type="match status" value="2"/>
</dbReference>
<dbReference type="InterPro" id="IPR006059">
    <property type="entry name" value="SBP"/>
</dbReference>
<evidence type="ECO:0000256" key="2">
    <source>
        <dbReference type="ARBA" id="ARBA00022729"/>
    </source>
</evidence>
<dbReference type="Pfam" id="PF01547">
    <property type="entry name" value="SBP_bac_1"/>
    <property type="match status" value="1"/>
</dbReference>
<evidence type="ECO:0000256" key="4">
    <source>
        <dbReference type="ARBA" id="ARBA00023139"/>
    </source>
</evidence>
<accession>A0ABT2U8C6</accession>
<protein>
    <submittedName>
        <fullName evidence="7">Extracellular solute-binding protein</fullName>
    </submittedName>
</protein>
<keyword evidence="4" id="KW-0564">Palmitate</keyword>
<evidence type="ECO:0000256" key="1">
    <source>
        <dbReference type="ARBA" id="ARBA00022475"/>
    </source>
</evidence>
<feature type="chain" id="PRO_5047018806" evidence="6">
    <location>
        <begin position="31"/>
        <end position="507"/>
    </location>
</feature>
<dbReference type="Proteomes" id="UP001652445">
    <property type="component" value="Unassembled WGS sequence"/>
</dbReference>
<dbReference type="RefSeq" id="WP_262682413.1">
    <property type="nucleotide sequence ID" value="NZ_JAOQIO010000007.1"/>
</dbReference>
<keyword evidence="3" id="KW-0472">Membrane</keyword>
<feature type="signal peptide" evidence="6">
    <location>
        <begin position="1"/>
        <end position="30"/>
    </location>
</feature>
<sequence length="507" mass="56080">MMNKRVSMVMAAALSLTVAAGCASSSTQPAANDGKNAAPATPAGPTKISIMASLKIPEVPTDTIQKLIEEKTNTKLEIQWVPDGSYDEKMNASMATGTLPQVLYLKNPSSLILLKDAIRNNQFWEVGPLLKDYPNLNKLLPTILNNTSVDGKIYALYQETPLSRQGVIYRKDWADNLGLAAPKSTDDLYKMLKSFTENDPDKNGKKDTIGLADRNDLIYGAFKTVSSYFGTPNNWGEKDGKLVPEFMYPAYMDTLKYFLKLHKEGLINQDFPVTSKTDQQNLFQTGKAGVYIGSMADVISLNQKMANKDSKLDVANRLAGPDGKTGIWSIPGYGSAVFFPKSAVKTEAELKGILTFYDKMMSPELTNLIYYGIEGKHYTLKDGKAQVSEDSKMTDRDVKPYQATMIGGQSTNGMLTGYFTYDAKAKAEDLIVDNNKILINDPTAPLDSKTYTEKGVRLQDIIKDATYNFIIGKIDEAGFQKEVDRWKKEGGDKIIEEYTAAYQKAKK</sequence>
<evidence type="ECO:0000313" key="7">
    <source>
        <dbReference type="EMBL" id="MCU6790883.1"/>
    </source>
</evidence>
<keyword evidence="1" id="KW-1003">Cell membrane</keyword>
<dbReference type="InterPro" id="IPR050490">
    <property type="entry name" value="Bact_solute-bd_prot1"/>
</dbReference>
<organism evidence="7 8">
    <name type="scientific">Paenibacillus baimaensis</name>
    <dbReference type="NCBI Taxonomy" id="2982185"/>
    <lineage>
        <taxon>Bacteria</taxon>
        <taxon>Bacillati</taxon>
        <taxon>Bacillota</taxon>
        <taxon>Bacilli</taxon>
        <taxon>Bacillales</taxon>
        <taxon>Paenibacillaceae</taxon>
        <taxon>Paenibacillus</taxon>
    </lineage>
</organism>
<evidence type="ECO:0000256" key="3">
    <source>
        <dbReference type="ARBA" id="ARBA00023136"/>
    </source>
</evidence>
<evidence type="ECO:0000256" key="6">
    <source>
        <dbReference type="SAM" id="SignalP"/>
    </source>
</evidence>
<dbReference type="PANTHER" id="PTHR43649">
    <property type="entry name" value="ARABINOSE-BINDING PROTEIN-RELATED"/>
    <property type="match status" value="1"/>
</dbReference>
<evidence type="ECO:0000313" key="8">
    <source>
        <dbReference type="Proteomes" id="UP001652445"/>
    </source>
</evidence>
<dbReference type="SUPFAM" id="SSF53850">
    <property type="entry name" value="Periplasmic binding protein-like II"/>
    <property type="match status" value="1"/>
</dbReference>
<dbReference type="PANTHER" id="PTHR43649:SF33">
    <property type="entry name" value="POLYGALACTURONAN_RHAMNOGALACTURONAN-BINDING PROTEIN YTCQ"/>
    <property type="match status" value="1"/>
</dbReference>
<dbReference type="PROSITE" id="PS51257">
    <property type="entry name" value="PROKAR_LIPOPROTEIN"/>
    <property type="match status" value="1"/>
</dbReference>
<gene>
    <name evidence="7" type="ORF">OB236_01965</name>
</gene>
<evidence type="ECO:0000256" key="5">
    <source>
        <dbReference type="ARBA" id="ARBA00023288"/>
    </source>
</evidence>